<dbReference type="AlphaFoldDB" id="A0A9W4XKN7"/>
<evidence type="ECO:0000313" key="1">
    <source>
        <dbReference type="EMBL" id="CAI6268534.1"/>
    </source>
</evidence>
<dbReference type="Proteomes" id="UP001152607">
    <property type="component" value="Unassembled WGS sequence"/>
</dbReference>
<reference evidence="1" key="1">
    <citation type="submission" date="2023-01" db="EMBL/GenBank/DDBJ databases">
        <authorList>
            <person name="Van Ghelder C."/>
            <person name="Rancurel C."/>
        </authorList>
    </citation>
    <scope>NUCLEOTIDE SEQUENCE</scope>
    <source>
        <strain evidence="1">CNCM I-4278</strain>
    </source>
</reference>
<protein>
    <submittedName>
        <fullName evidence="1">Uncharacterized protein</fullName>
    </submittedName>
</protein>
<gene>
    <name evidence="1" type="ORF">PDIGIT_LOCUS1632</name>
</gene>
<dbReference type="EMBL" id="CAOQHR010000001">
    <property type="protein sequence ID" value="CAI6268534.1"/>
    <property type="molecule type" value="Genomic_DNA"/>
</dbReference>
<sequence>MDNLMFRLTSGSSNHNVIHRNRHSDDIHVHTTVISFSTLRNTRFILSLNFACLTMSVYFFQFTRDASYVSWPQSGLSTLHTVTNRESFRCTCLLRIASTIRTHSIEP</sequence>
<accession>A0A9W4XKN7</accession>
<keyword evidence="2" id="KW-1185">Reference proteome</keyword>
<name>A0A9W4XKN7_9PLEO</name>
<proteinExistence type="predicted"/>
<organism evidence="1 2">
    <name type="scientific">Periconia digitata</name>
    <dbReference type="NCBI Taxonomy" id="1303443"/>
    <lineage>
        <taxon>Eukaryota</taxon>
        <taxon>Fungi</taxon>
        <taxon>Dikarya</taxon>
        <taxon>Ascomycota</taxon>
        <taxon>Pezizomycotina</taxon>
        <taxon>Dothideomycetes</taxon>
        <taxon>Pleosporomycetidae</taxon>
        <taxon>Pleosporales</taxon>
        <taxon>Massarineae</taxon>
        <taxon>Periconiaceae</taxon>
        <taxon>Periconia</taxon>
    </lineage>
</organism>
<evidence type="ECO:0000313" key="2">
    <source>
        <dbReference type="Proteomes" id="UP001152607"/>
    </source>
</evidence>
<comment type="caution">
    <text evidence="1">The sequence shown here is derived from an EMBL/GenBank/DDBJ whole genome shotgun (WGS) entry which is preliminary data.</text>
</comment>